<dbReference type="PANTHER" id="PTHR37299:SF1">
    <property type="entry name" value="STAGE 0 SPORULATION PROTEIN A HOMOLOG"/>
    <property type="match status" value="1"/>
</dbReference>
<dbReference type="PROSITE" id="PS50110">
    <property type="entry name" value="RESPONSE_REGULATORY"/>
    <property type="match status" value="1"/>
</dbReference>
<dbReference type="GO" id="GO:0003677">
    <property type="term" value="F:DNA binding"/>
    <property type="evidence" value="ECO:0007669"/>
    <property type="project" value="UniProtKB-KW"/>
</dbReference>
<dbReference type="Pfam" id="PF00072">
    <property type="entry name" value="Response_reg"/>
    <property type="match status" value="1"/>
</dbReference>
<dbReference type="InterPro" id="IPR011006">
    <property type="entry name" value="CheY-like_superfamily"/>
</dbReference>
<organism evidence="1 2">
    <name type="scientific">Aeromicrobium chenweiae</name>
    <dbReference type="NCBI Taxonomy" id="2079793"/>
    <lineage>
        <taxon>Bacteria</taxon>
        <taxon>Bacillati</taxon>
        <taxon>Actinomycetota</taxon>
        <taxon>Actinomycetes</taxon>
        <taxon>Propionibacteriales</taxon>
        <taxon>Nocardioidaceae</taxon>
        <taxon>Aeromicrobium</taxon>
    </lineage>
</organism>
<dbReference type="Gene3D" id="3.40.50.2300">
    <property type="match status" value="1"/>
</dbReference>
<dbReference type="SUPFAM" id="SSF52172">
    <property type="entry name" value="CheY-like"/>
    <property type="match status" value="1"/>
</dbReference>
<evidence type="ECO:0000313" key="2">
    <source>
        <dbReference type="Proteomes" id="UP000244384"/>
    </source>
</evidence>
<gene>
    <name evidence="1" type="ORF">C3E78_01450</name>
</gene>
<dbReference type="Pfam" id="PF04397">
    <property type="entry name" value="LytTR"/>
    <property type="match status" value="1"/>
</dbReference>
<keyword evidence="2" id="KW-1185">Reference proteome</keyword>
<dbReference type="InterPro" id="IPR046947">
    <property type="entry name" value="LytR-like"/>
</dbReference>
<accession>A0A5F2EY86</accession>
<dbReference type="AlphaFoldDB" id="A0A2S0WI77"/>
<dbReference type="Gene3D" id="2.40.50.1020">
    <property type="entry name" value="LytTr DNA-binding domain"/>
    <property type="match status" value="1"/>
</dbReference>
<evidence type="ECO:0000313" key="1">
    <source>
        <dbReference type="EMBL" id="AWB90992.1"/>
    </source>
</evidence>
<reference evidence="2" key="1">
    <citation type="submission" date="2018-01" db="EMBL/GenBank/DDBJ databases">
        <authorList>
            <person name="Li J."/>
        </authorList>
    </citation>
    <scope>NUCLEOTIDE SEQUENCE [LARGE SCALE GENOMIC DNA]</scope>
    <source>
        <strain evidence="2">592</strain>
    </source>
</reference>
<proteinExistence type="predicted"/>
<dbReference type="SMART" id="SM00850">
    <property type="entry name" value="LytTR"/>
    <property type="match status" value="1"/>
</dbReference>
<dbReference type="InterPro" id="IPR001789">
    <property type="entry name" value="Sig_transdc_resp-reg_receiver"/>
</dbReference>
<dbReference type="KEGG" id="aez:C3E78_01450"/>
<dbReference type="OrthoDB" id="236568at2"/>
<dbReference type="PANTHER" id="PTHR37299">
    <property type="entry name" value="TRANSCRIPTIONAL REGULATOR-RELATED"/>
    <property type="match status" value="1"/>
</dbReference>
<dbReference type="PROSITE" id="PS50930">
    <property type="entry name" value="HTH_LYTTR"/>
    <property type="match status" value="1"/>
</dbReference>
<sequence length="244" mass="26995">MSAGLRSLVVDDEQPVLDELVWLLERDDRIASVQATRSGTDALRVLEQGGVDVVFLDVAMPGLSGLDIARLLGRFRDAPRIVFVTAHEAHAVEAFEMNAVDYLLKPIREERLRESVRRACVEGTDTADTGDDRIAVELGGVTRFVSRASVAYVEAQGDYVRLHVDDGGSHLVRTPLGVLADDWADAGFVRVHRSLVVNLARVREVRMQAGRCSVVVAVGEDRVELQVARRHTRTLRDLIHERAL</sequence>
<dbReference type="EMBL" id="CP026952">
    <property type="protein sequence ID" value="AWB90992.1"/>
    <property type="molecule type" value="Genomic_DNA"/>
</dbReference>
<keyword evidence="1" id="KW-0238">DNA-binding</keyword>
<dbReference type="SMART" id="SM00448">
    <property type="entry name" value="REC"/>
    <property type="match status" value="1"/>
</dbReference>
<dbReference type="InterPro" id="IPR007492">
    <property type="entry name" value="LytTR_DNA-bd_dom"/>
</dbReference>
<name>A0A2S0WI77_9ACTN</name>
<dbReference type="GO" id="GO:0000156">
    <property type="term" value="F:phosphorelay response regulator activity"/>
    <property type="evidence" value="ECO:0007669"/>
    <property type="project" value="InterPro"/>
</dbReference>
<protein>
    <submittedName>
        <fullName evidence="1">DNA-binding response regulator</fullName>
    </submittedName>
</protein>
<dbReference type="RefSeq" id="WP_108576638.1">
    <property type="nucleotide sequence ID" value="NZ_CP026952.1"/>
</dbReference>
<dbReference type="Proteomes" id="UP000244384">
    <property type="component" value="Chromosome"/>
</dbReference>
<accession>A0A2S0WI77</accession>